<gene>
    <name evidence="1" type="ORF">NCTC10638_00350</name>
</gene>
<dbReference type="EMBL" id="UGPN01000002">
    <property type="protein sequence ID" value="STY59202.1"/>
    <property type="molecule type" value="Genomic_DNA"/>
</dbReference>
<dbReference type="AlphaFoldDB" id="A0A378MSH0"/>
<protein>
    <submittedName>
        <fullName evidence="1">Uncharacterized protein</fullName>
    </submittedName>
</protein>
<proteinExistence type="predicted"/>
<organism evidence="1 2">
    <name type="scientific">Mannheimia haemolytica</name>
    <name type="common">Pasteurella haemolytica</name>
    <dbReference type="NCBI Taxonomy" id="75985"/>
    <lineage>
        <taxon>Bacteria</taxon>
        <taxon>Pseudomonadati</taxon>
        <taxon>Pseudomonadota</taxon>
        <taxon>Gammaproteobacteria</taxon>
        <taxon>Pasteurellales</taxon>
        <taxon>Pasteurellaceae</taxon>
        <taxon>Mannheimia</taxon>
    </lineage>
</organism>
<name>A0A378MSH0_MANHA</name>
<sequence length="31" mass="3559">MKELLLILVALGFLCAAVEIFTLFQLIYLFL</sequence>
<accession>A0A378MSH0</accession>
<dbReference type="Proteomes" id="UP000254802">
    <property type="component" value="Unassembled WGS sequence"/>
</dbReference>
<evidence type="ECO:0000313" key="1">
    <source>
        <dbReference type="EMBL" id="STY59202.1"/>
    </source>
</evidence>
<evidence type="ECO:0000313" key="2">
    <source>
        <dbReference type="Proteomes" id="UP000254802"/>
    </source>
</evidence>
<reference evidence="1 2" key="1">
    <citation type="submission" date="2018-06" db="EMBL/GenBank/DDBJ databases">
        <authorList>
            <consortium name="Pathogen Informatics"/>
            <person name="Doyle S."/>
        </authorList>
    </citation>
    <scope>NUCLEOTIDE SEQUENCE [LARGE SCALE GENOMIC DNA]</scope>
    <source>
        <strain evidence="1 2">NCTC10638</strain>
    </source>
</reference>